<dbReference type="AlphaFoldDB" id="A0A0G4I2N7"/>
<dbReference type="EMBL" id="CDMZ01004866">
    <property type="protein sequence ID" value="CEM51145.1"/>
    <property type="molecule type" value="Genomic_DNA"/>
</dbReference>
<dbReference type="VEuPathDB" id="CryptoDB:Cvel_10416"/>
<feature type="signal peptide" evidence="1">
    <location>
        <begin position="1"/>
        <end position="17"/>
    </location>
</feature>
<feature type="chain" id="PRO_5005192244" description="RxLR effector protein" evidence="1">
    <location>
        <begin position="18"/>
        <end position="147"/>
    </location>
</feature>
<accession>A0A0G4I2N7</accession>
<sequence length="147" mass="17322">MRAVLLLVAATLSVVQSIGSSNLGFLLHRVQPPRAATELAGKYKAAKRKKDKLNEYKKIKAMFDIRPGHEGEVRQESSRKMKKTRYLYRKNKIFKEAFWQERDALDDYRDEFDDMYWRDEFKWPMELIKKSLQGDSEGQAAITNFNR</sequence>
<name>A0A0G4I2N7_9ALVE</name>
<evidence type="ECO:0000313" key="2">
    <source>
        <dbReference type="EMBL" id="CEM51145.1"/>
    </source>
</evidence>
<keyword evidence="1" id="KW-0732">Signal</keyword>
<organism evidence="2">
    <name type="scientific">Chromera velia CCMP2878</name>
    <dbReference type="NCBI Taxonomy" id="1169474"/>
    <lineage>
        <taxon>Eukaryota</taxon>
        <taxon>Sar</taxon>
        <taxon>Alveolata</taxon>
        <taxon>Colpodellida</taxon>
        <taxon>Chromeraceae</taxon>
        <taxon>Chromera</taxon>
    </lineage>
</organism>
<proteinExistence type="predicted"/>
<evidence type="ECO:0000256" key="1">
    <source>
        <dbReference type="SAM" id="SignalP"/>
    </source>
</evidence>
<protein>
    <recommendedName>
        <fullName evidence="3">RxLR effector protein</fullName>
    </recommendedName>
</protein>
<gene>
    <name evidence="2" type="ORF">Cvel_10416</name>
</gene>
<evidence type="ECO:0008006" key="3">
    <source>
        <dbReference type="Google" id="ProtNLM"/>
    </source>
</evidence>
<reference evidence="2" key="1">
    <citation type="submission" date="2014-11" db="EMBL/GenBank/DDBJ databases">
        <authorList>
            <person name="Otto D Thomas"/>
            <person name="Naeem Raeece"/>
        </authorList>
    </citation>
    <scope>NUCLEOTIDE SEQUENCE</scope>
</reference>